<dbReference type="SUPFAM" id="SSF56112">
    <property type="entry name" value="Protein kinase-like (PK-like)"/>
    <property type="match status" value="1"/>
</dbReference>
<dbReference type="PANTHER" id="PTHR40086:SF1">
    <property type="entry name" value="CELL CYCLE REGULATOR CCRZ"/>
    <property type="match status" value="1"/>
</dbReference>
<dbReference type="Proteomes" id="UP001307608">
    <property type="component" value="Chromosome"/>
</dbReference>
<accession>A0ABN6WKA4</accession>
<evidence type="ECO:0000313" key="3">
    <source>
        <dbReference type="Proteomes" id="UP001307608"/>
    </source>
</evidence>
<sequence>MTELSKYFANMAGILPATEKLEITLFEEGFSNQVYLIRWDHVSRLVLRVPVIDNGVFYINRCEEIATLKSAATLGLSPAVMWHDQKGAVACQFVSQPSLDWSIIHKNRDIPRIAGALAAAHRSLPIGKHQYAVFDVIQHYLQEILIRCHCDTAVVDEYNYLLTKFNQLTPPDAVLATALCHNDLNPKNILMDDEQLWLIDWEYSGAGDPLFDLAVVVKSHNLDDRQTLLLLESYQKGLAQPQTHVALQEYVKAYGLREMAWLLLKYAVNPNDVLSLQYYYEFKATPSLNPFHSVEPRTTA</sequence>
<dbReference type="RefSeq" id="WP_265728692.1">
    <property type="nucleotide sequence ID" value="NZ_AP027271.1"/>
</dbReference>
<feature type="domain" description="Aminoglycoside phosphotransferase" evidence="1">
    <location>
        <begin position="22"/>
        <end position="236"/>
    </location>
</feature>
<dbReference type="Pfam" id="PF01636">
    <property type="entry name" value="APH"/>
    <property type="match status" value="1"/>
</dbReference>
<dbReference type="InterPro" id="IPR011009">
    <property type="entry name" value="Kinase-like_dom_sf"/>
</dbReference>
<reference evidence="2 3" key="1">
    <citation type="submission" date="2023-01" db="EMBL/GenBank/DDBJ databases">
        <title>Complete genome sequence of Marinomonas pontica strain 200518_36.</title>
        <authorList>
            <person name="Ueki S."/>
            <person name="Gajardo G."/>
            <person name="Maruyama F."/>
        </authorList>
    </citation>
    <scope>NUCLEOTIDE SEQUENCE [LARGE SCALE GENOMIC DNA]</scope>
    <source>
        <strain evidence="2 3">200518_36</strain>
    </source>
</reference>
<dbReference type="InterPro" id="IPR002575">
    <property type="entry name" value="Aminoglycoside_PTrfase"/>
</dbReference>
<evidence type="ECO:0000313" key="2">
    <source>
        <dbReference type="EMBL" id="BDX01983.1"/>
    </source>
</evidence>
<organism evidence="2 3">
    <name type="scientific">Marinomonas pontica</name>
    <dbReference type="NCBI Taxonomy" id="264739"/>
    <lineage>
        <taxon>Bacteria</taxon>
        <taxon>Pseudomonadati</taxon>
        <taxon>Pseudomonadota</taxon>
        <taxon>Gammaproteobacteria</taxon>
        <taxon>Oceanospirillales</taxon>
        <taxon>Oceanospirillaceae</taxon>
        <taxon>Marinomonas</taxon>
    </lineage>
</organism>
<name>A0ABN6WKA4_9GAMM</name>
<keyword evidence="3" id="KW-1185">Reference proteome</keyword>
<dbReference type="EMBL" id="AP027271">
    <property type="protein sequence ID" value="BDX01983.1"/>
    <property type="molecule type" value="Genomic_DNA"/>
</dbReference>
<dbReference type="InterPro" id="IPR052077">
    <property type="entry name" value="CcrZ_PhaseVar_Mediator"/>
</dbReference>
<dbReference type="Gene3D" id="3.90.1200.10">
    <property type="match status" value="1"/>
</dbReference>
<evidence type="ECO:0000259" key="1">
    <source>
        <dbReference type="Pfam" id="PF01636"/>
    </source>
</evidence>
<dbReference type="Gene3D" id="3.30.200.20">
    <property type="entry name" value="Phosphorylase Kinase, domain 1"/>
    <property type="match status" value="1"/>
</dbReference>
<dbReference type="CDD" id="cd05151">
    <property type="entry name" value="ChoK-like"/>
    <property type="match status" value="1"/>
</dbReference>
<gene>
    <name evidence="2" type="ORF">MACH16_07310</name>
</gene>
<dbReference type="PANTHER" id="PTHR40086">
    <property type="entry name" value="PHOSPHOTRANSFERASE YTMP-RELATED"/>
    <property type="match status" value="1"/>
</dbReference>
<protein>
    <recommendedName>
        <fullName evidence="1">Aminoglycoside phosphotransferase domain-containing protein</fullName>
    </recommendedName>
</protein>
<proteinExistence type="predicted"/>